<dbReference type="SUPFAM" id="SSF55961">
    <property type="entry name" value="Bet v1-like"/>
    <property type="match status" value="1"/>
</dbReference>
<keyword evidence="4" id="KW-1185">Reference proteome</keyword>
<sequence>MEAFFLSKPHRDGAPEPNLTPDASNSLPFHVSTGMALDLSVDSARAGRRREASTASSASSTSSSDSPSAGSITWSSSSSSSLTATTVLGEDDRACGYCANLSLLRDILPPKRCDYCHLLKCQFCTLKFPLLNVKKVLPKSMKGNSRICIQCFGEIWQRNGVSSSRGPRRASVGAPPLSRRLSDQQQQDAAADARWSRSESFDAVTLGPARPSLSLPERPDDAHRDQRKHCGKGPIGRLCTAVGIGDPTKAGCYHSVAAVNVWMSLLVASVLVVAAVMESVSSQERLVGCVVLYAVFLAIHPSLHLFRSRGRAAATSDASSVVLPAPDTHDETPCAKDRAASQPRPLPQEYEAPLQRIRDLQARYLSKDCAWRVVKACHGGKIYETTTEHPQPLFMAEVFVPGISIDRFLTFLCSTNLKKRAVWDWNVARNDVVETFAGPGGVSVVYNAQKAFLGGFVSSRDFCLLYSRTETTLSYLSVEHPNVPERPPATRGHVHFACFDCTPQRSDSGDDGFVVRYLCQADIGGSIPTRLLYNGNLDNMEKVMKAFKQAKKLFL</sequence>
<dbReference type="CDD" id="cd00177">
    <property type="entry name" value="START"/>
    <property type="match status" value="1"/>
</dbReference>
<dbReference type="InterPro" id="IPR023393">
    <property type="entry name" value="START-like_dom_sf"/>
</dbReference>
<proteinExistence type="predicted"/>
<evidence type="ECO:0000313" key="3">
    <source>
        <dbReference type="EMBL" id="KAJ0409972.1"/>
    </source>
</evidence>
<feature type="region of interest" description="Disordered" evidence="1">
    <location>
        <begin position="160"/>
        <end position="189"/>
    </location>
</feature>
<comment type="caution">
    <text evidence="3">The sequence shown here is derived from an EMBL/GenBank/DDBJ whole genome shotgun (WGS) entry which is preliminary data.</text>
</comment>
<dbReference type="PANTHER" id="PTHR19308:SF14">
    <property type="entry name" value="START DOMAIN-CONTAINING PROTEIN"/>
    <property type="match status" value="1"/>
</dbReference>
<dbReference type="EMBL" id="JAKCXM010000002">
    <property type="protein sequence ID" value="KAJ0409972.1"/>
    <property type="molecule type" value="Genomic_DNA"/>
</dbReference>
<dbReference type="AlphaFoldDB" id="A0AAD5M9Z4"/>
<feature type="compositionally biased region" description="Basic and acidic residues" evidence="1">
    <location>
        <begin position="327"/>
        <end position="339"/>
    </location>
</feature>
<dbReference type="InterPro" id="IPR051213">
    <property type="entry name" value="START_lipid_transfer"/>
</dbReference>
<feature type="compositionally biased region" description="Low complexity" evidence="1">
    <location>
        <begin position="53"/>
        <end position="78"/>
    </location>
</feature>
<feature type="region of interest" description="Disordered" evidence="1">
    <location>
        <begin position="1"/>
        <end position="27"/>
    </location>
</feature>
<organism evidence="3 4">
    <name type="scientific">Pythium insidiosum</name>
    <name type="common">Pythiosis disease agent</name>
    <dbReference type="NCBI Taxonomy" id="114742"/>
    <lineage>
        <taxon>Eukaryota</taxon>
        <taxon>Sar</taxon>
        <taxon>Stramenopiles</taxon>
        <taxon>Oomycota</taxon>
        <taxon>Peronosporomycetes</taxon>
        <taxon>Pythiales</taxon>
        <taxon>Pythiaceae</taxon>
        <taxon>Pythium</taxon>
    </lineage>
</organism>
<evidence type="ECO:0000259" key="2">
    <source>
        <dbReference type="PROSITE" id="PS50848"/>
    </source>
</evidence>
<dbReference type="GO" id="GO:0005737">
    <property type="term" value="C:cytoplasm"/>
    <property type="evidence" value="ECO:0007669"/>
    <property type="project" value="UniProtKB-ARBA"/>
</dbReference>
<feature type="region of interest" description="Disordered" evidence="1">
    <location>
        <begin position="206"/>
        <end position="229"/>
    </location>
</feature>
<dbReference type="PANTHER" id="PTHR19308">
    <property type="entry name" value="PHOSPHATIDYLCHOLINE TRANSFER PROTEIN"/>
    <property type="match status" value="1"/>
</dbReference>
<reference evidence="3" key="1">
    <citation type="submission" date="2021-12" db="EMBL/GenBank/DDBJ databases">
        <title>Prjna785345.</title>
        <authorList>
            <person name="Rujirawat T."/>
            <person name="Krajaejun T."/>
        </authorList>
    </citation>
    <scope>NUCLEOTIDE SEQUENCE</scope>
    <source>
        <strain evidence="3">Pi057C3</strain>
    </source>
</reference>
<evidence type="ECO:0000313" key="4">
    <source>
        <dbReference type="Proteomes" id="UP001209570"/>
    </source>
</evidence>
<feature type="domain" description="START" evidence="2">
    <location>
        <begin position="357"/>
        <end position="555"/>
    </location>
</feature>
<accession>A0AAD5M9Z4</accession>
<dbReference type="Proteomes" id="UP001209570">
    <property type="component" value="Unassembled WGS sequence"/>
</dbReference>
<gene>
    <name evidence="3" type="ORF">P43SY_005866</name>
</gene>
<protein>
    <recommendedName>
        <fullName evidence="2">START domain-containing protein</fullName>
    </recommendedName>
</protein>
<dbReference type="GO" id="GO:0008289">
    <property type="term" value="F:lipid binding"/>
    <property type="evidence" value="ECO:0007669"/>
    <property type="project" value="InterPro"/>
</dbReference>
<feature type="region of interest" description="Disordered" evidence="1">
    <location>
        <begin position="319"/>
        <end position="345"/>
    </location>
</feature>
<name>A0AAD5M9Z4_PYTIN</name>
<dbReference type="InterPro" id="IPR002913">
    <property type="entry name" value="START_lipid-bd_dom"/>
</dbReference>
<dbReference type="Pfam" id="PF01852">
    <property type="entry name" value="START"/>
    <property type="match status" value="1"/>
</dbReference>
<dbReference type="Gene3D" id="3.30.530.20">
    <property type="match status" value="1"/>
</dbReference>
<feature type="region of interest" description="Disordered" evidence="1">
    <location>
        <begin position="48"/>
        <end position="78"/>
    </location>
</feature>
<evidence type="ECO:0000256" key="1">
    <source>
        <dbReference type="SAM" id="MobiDB-lite"/>
    </source>
</evidence>
<dbReference type="PROSITE" id="PS50848">
    <property type="entry name" value="START"/>
    <property type="match status" value="1"/>
</dbReference>